<dbReference type="PROSITE" id="PS50067">
    <property type="entry name" value="KINESIN_MOTOR_2"/>
    <property type="match status" value="1"/>
</dbReference>
<dbReference type="Pfam" id="PF00225">
    <property type="entry name" value="Kinesin"/>
    <property type="match status" value="1"/>
</dbReference>
<dbReference type="InterPro" id="IPR036961">
    <property type="entry name" value="Kinesin_motor_dom_sf"/>
</dbReference>
<evidence type="ECO:0000256" key="1">
    <source>
        <dbReference type="ARBA" id="ARBA00010899"/>
    </source>
</evidence>
<evidence type="ECO:0000256" key="2">
    <source>
        <dbReference type="ARBA" id="ARBA00022701"/>
    </source>
</evidence>
<feature type="compositionally biased region" description="Basic residues" evidence="8">
    <location>
        <begin position="1"/>
        <end position="10"/>
    </location>
</feature>
<dbReference type="PANTHER" id="PTHR47972">
    <property type="entry name" value="KINESIN-LIKE PROTEIN KLP-3"/>
    <property type="match status" value="1"/>
</dbReference>
<protein>
    <recommendedName>
        <fullName evidence="7">Kinesin-like protein</fullName>
    </recommendedName>
</protein>
<feature type="compositionally biased region" description="Basic and acidic residues" evidence="8">
    <location>
        <begin position="11"/>
        <end position="21"/>
    </location>
</feature>
<dbReference type="SMART" id="SM00129">
    <property type="entry name" value="KISc"/>
    <property type="match status" value="1"/>
</dbReference>
<dbReference type="CDD" id="cd01366">
    <property type="entry name" value="KISc_C_terminal"/>
    <property type="match status" value="1"/>
</dbReference>
<dbReference type="SUPFAM" id="SSF52540">
    <property type="entry name" value="P-loop containing nucleoside triphosphate hydrolases"/>
    <property type="match status" value="1"/>
</dbReference>
<name>A0A7S1NB39_9EUGL</name>
<dbReference type="GO" id="GO:0008017">
    <property type="term" value="F:microtubule binding"/>
    <property type="evidence" value="ECO:0007669"/>
    <property type="project" value="InterPro"/>
</dbReference>
<organism evidence="10">
    <name type="scientific">Eutreptiella gymnastica</name>
    <dbReference type="NCBI Taxonomy" id="73025"/>
    <lineage>
        <taxon>Eukaryota</taxon>
        <taxon>Discoba</taxon>
        <taxon>Euglenozoa</taxon>
        <taxon>Euglenida</taxon>
        <taxon>Spirocuta</taxon>
        <taxon>Euglenophyceae</taxon>
        <taxon>Eutreptiales</taxon>
        <taxon>Eutreptiaceae</taxon>
        <taxon>Eutreptiella</taxon>
    </lineage>
</organism>
<evidence type="ECO:0000256" key="4">
    <source>
        <dbReference type="ARBA" id="ARBA00022840"/>
    </source>
</evidence>
<evidence type="ECO:0000256" key="3">
    <source>
        <dbReference type="ARBA" id="ARBA00022741"/>
    </source>
</evidence>
<dbReference type="InterPro" id="IPR019821">
    <property type="entry name" value="Kinesin_motor_CS"/>
</dbReference>
<evidence type="ECO:0000256" key="6">
    <source>
        <dbReference type="PROSITE-ProRule" id="PRU00283"/>
    </source>
</evidence>
<dbReference type="InterPro" id="IPR027417">
    <property type="entry name" value="P-loop_NTPase"/>
</dbReference>
<keyword evidence="3 6" id="KW-0547">Nucleotide-binding</keyword>
<evidence type="ECO:0000256" key="8">
    <source>
        <dbReference type="SAM" id="MobiDB-lite"/>
    </source>
</evidence>
<accession>A0A7S1NB39</accession>
<feature type="compositionally biased region" description="Polar residues" evidence="8">
    <location>
        <begin position="74"/>
        <end position="93"/>
    </location>
</feature>
<proteinExistence type="inferred from homology"/>
<feature type="domain" description="Kinesin motor" evidence="9">
    <location>
        <begin position="246"/>
        <end position="577"/>
    </location>
</feature>
<dbReference type="GO" id="GO:0005874">
    <property type="term" value="C:microtubule"/>
    <property type="evidence" value="ECO:0007669"/>
    <property type="project" value="UniProtKB-KW"/>
</dbReference>
<keyword evidence="4 6" id="KW-0067">ATP-binding</keyword>
<gene>
    <name evidence="10" type="ORF">EGYM00392_LOCUS20524</name>
</gene>
<dbReference type="EMBL" id="HBGA01055775">
    <property type="protein sequence ID" value="CAD9009429.1"/>
    <property type="molecule type" value="Transcribed_RNA"/>
</dbReference>
<dbReference type="GO" id="GO:0005524">
    <property type="term" value="F:ATP binding"/>
    <property type="evidence" value="ECO:0007669"/>
    <property type="project" value="UniProtKB-UniRule"/>
</dbReference>
<feature type="region of interest" description="Disordered" evidence="8">
    <location>
        <begin position="1"/>
        <end position="125"/>
    </location>
</feature>
<dbReference type="FunFam" id="3.40.850.10:FF:000113">
    <property type="entry name" value="Kinesin-like protein"/>
    <property type="match status" value="1"/>
</dbReference>
<dbReference type="PRINTS" id="PR00380">
    <property type="entry name" value="KINESINHEAVY"/>
</dbReference>
<comment type="similarity">
    <text evidence="1">Belongs to the TRAFAC class myosin-kinesin ATPase superfamily. Kinesin family. KIN-14 subfamily.</text>
</comment>
<dbReference type="PROSITE" id="PS00411">
    <property type="entry name" value="KINESIN_MOTOR_1"/>
    <property type="match status" value="1"/>
</dbReference>
<dbReference type="GO" id="GO:0007018">
    <property type="term" value="P:microtubule-based movement"/>
    <property type="evidence" value="ECO:0007669"/>
    <property type="project" value="InterPro"/>
</dbReference>
<dbReference type="Gene3D" id="3.40.850.10">
    <property type="entry name" value="Kinesin motor domain"/>
    <property type="match status" value="1"/>
</dbReference>
<sequence length="589" mass="64959">MVAPTLKRKRDSLAPEPDPRNVVRKLFQPGVSPATSAPVPRASISGSEAKRPSTVVSVGQPTFRKPAVPKFSARSGSRSVSQGPLRNVTNTTRPVADVQRGKSFKPMQTSRFPSRSSTTNKTSIVQPKRADVTNHPDFLNQTRLRQAAEEEVILLREQVQQLMSEKASTDARHRAQLRLVEGQLEVEQKAAQERAEVIEQRDETISKLREAIRDRESRIAEGERLLEEGYKARKVLHNTIQELKGNIRVMARVRGNNGTEEASFKFPDHVDHRVIDVVGQTSTNYAGDEKNKTFSFTFDKVFTPATTQVEVFEEISQLVQSALDGYKVTVFAYGQTGSGKTFTMEGPENPTPETIGVIPRAVAQIFQEARELRPRGWDFKLEATFIEIYLEEIRDLLAKKNGAKHDIHHGTDGTTTISNVESILVSQPTDVYKLLQVAAKNRSTAATKMNERSSRSHSVFTLKITGINQDTNQKSNGVLNLIDLAGSERLNSSGVSGDRLKETQNINKSLSSLGDVIAALGSKKGHVPFRNSKLTYLLQNCLGGDGKTLMFVNVAPEIASVQESICSLRFASKVNACEIGTAKRKVGGQ</sequence>
<evidence type="ECO:0000256" key="5">
    <source>
        <dbReference type="ARBA" id="ARBA00023175"/>
    </source>
</evidence>
<evidence type="ECO:0000313" key="10">
    <source>
        <dbReference type="EMBL" id="CAD9009429.1"/>
    </source>
</evidence>
<dbReference type="InterPro" id="IPR027640">
    <property type="entry name" value="Kinesin-like_fam"/>
</dbReference>
<keyword evidence="5 6" id="KW-0505">Motor protein</keyword>
<dbReference type="GO" id="GO:0003777">
    <property type="term" value="F:microtubule motor activity"/>
    <property type="evidence" value="ECO:0007669"/>
    <property type="project" value="InterPro"/>
</dbReference>
<reference evidence="10" key="1">
    <citation type="submission" date="2021-01" db="EMBL/GenBank/DDBJ databases">
        <authorList>
            <person name="Corre E."/>
            <person name="Pelletier E."/>
            <person name="Niang G."/>
            <person name="Scheremetjew M."/>
            <person name="Finn R."/>
            <person name="Kale V."/>
            <person name="Holt S."/>
            <person name="Cochrane G."/>
            <person name="Meng A."/>
            <person name="Brown T."/>
            <person name="Cohen L."/>
        </authorList>
    </citation>
    <scope>NUCLEOTIDE SEQUENCE</scope>
    <source>
        <strain evidence="10">NIES-381</strain>
    </source>
</reference>
<dbReference type="InterPro" id="IPR001752">
    <property type="entry name" value="Kinesin_motor_dom"/>
</dbReference>
<feature type="binding site" evidence="6">
    <location>
        <begin position="334"/>
        <end position="341"/>
    </location>
    <ligand>
        <name>ATP</name>
        <dbReference type="ChEBI" id="CHEBI:30616"/>
    </ligand>
</feature>
<evidence type="ECO:0000259" key="9">
    <source>
        <dbReference type="PROSITE" id="PS50067"/>
    </source>
</evidence>
<keyword evidence="2 7" id="KW-0493">Microtubule</keyword>
<feature type="compositionally biased region" description="Polar residues" evidence="8">
    <location>
        <begin position="106"/>
        <end position="125"/>
    </location>
</feature>
<evidence type="ECO:0000256" key="7">
    <source>
        <dbReference type="RuleBase" id="RU000394"/>
    </source>
</evidence>
<dbReference type="PANTHER" id="PTHR47972:SF45">
    <property type="entry name" value="PROTEIN CLARET SEGREGATIONAL"/>
    <property type="match status" value="1"/>
</dbReference>
<dbReference type="AlphaFoldDB" id="A0A7S1NB39"/>